<reference evidence="10" key="1">
    <citation type="journal article" date="2019" name="Int. J. Syst. Evol. Microbiol.">
        <title>The Global Catalogue of Microorganisms (GCM) 10K type strain sequencing project: providing services to taxonomists for standard genome sequencing and annotation.</title>
        <authorList>
            <consortium name="The Broad Institute Genomics Platform"/>
            <consortium name="The Broad Institute Genome Sequencing Center for Infectious Disease"/>
            <person name="Wu L."/>
            <person name="Ma J."/>
        </authorList>
    </citation>
    <scope>NUCLEOTIDE SEQUENCE [LARGE SCALE GENOMIC DNA]</scope>
    <source>
        <strain evidence="10">KCTC 52344</strain>
    </source>
</reference>
<keyword evidence="5 7" id="KW-1133">Transmembrane helix</keyword>
<keyword evidence="3" id="KW-1003">Cell membrane</keyword>
<evidence type="ECO:0000256" key="6">
    <source>
        <dbReference type="ARBA" id="ARBA00023136"/>
    </source>
</evidence>
<dbReference type="PANTHER" id="PTHR40074">
    <property type="entry name" value="O-ACETYLTRANSFERASE WECH"/>
    <property type="match status" value="1"/>
</dbReference>
<keyword evidence="6 7" id="KW-0472">Membrane</keyword>
<evidence type="ECO:0000259" key="8">
    <source>
        <dbReference type="Pfam" id="PF01757"/>
    </source>
</evidence>
<evidence type="ECO:0000256" key="1">
    <source>
        <dbReference type="ARBA" id="ARBA00004651"/>
    </source>
</evidence>
<accession>A0ABW5J598</accession>
<feature type="domain" description="Acyltransferase 3" evidence="8">
    <location>
        <begin position="9"/>
        <end position="320"/>
    </location>
</feature>
<dbReference type="Pfam" id="PF01757">
    <property type="entry name" value="Acyl_transf_3"/>
    <property type="match status" value="1"/>
</dbReference>
<dbReference type="Proteomes" id="UP001597510">
    <property type="component" value="Unassembled WGS sequence"/>
</dbReference>
<evidence type="ECO:0000256" key="5">
    <source>
        <dbReference type="ARBA" id="ARBA00022989"/>
    </source>
</evidence>
<feature type="transmembrane region" description="Helical" evidence="7">
    <location>
        <begin position="12"/>
        <end position="29"/>
    </location>
</feature>
<feature type="transmembrane region" description="Helical" evidence="7">
    <location>
        <begin position="303"/>
        <end position="326"/>
    </location>
</feature>
<dbReference type="PANTHER" id="PTHR40074:SF2">
    <property type="entry name" value="O-ACETYLTRANSFERASE WECH"/>
    <property type="match status" value="1"/>
</dbReference>
<proteinExistence type="inferred from homology"/>
<sequence length="340" mass="40369">MNEQISLRISFLRFFLIIQVVIIHSYGFFLEPVKKDYTFWFQTYFSNVISRVAVPLFFIISSYLLFLKIKSISFQDYKSIISKKVLTLFIPHIIWNSFYLLFFYIIHQLLNYPYPFHFNSLIDALWGLSREPVAYQFWFIRDLFTLTLFFPLFFFSYNFLKIIPTLIMGVMWLFNIPLSIGYLWTEGIFFFMVGHVLAQNQNSLKYSSKYSIYIYLLLSVIDLVFQVLQYDYSMPIHRLTILFGIFAFWSLSDLLHPTLILKKDAVFKYAQLSFGIFALHQPILISFLKKISIYISTKISEIFLIPLYIIAIIITVFICIQLTSFIKRAFPKTSSILFGR</sequence>
<keyword evidence="9" id="KW-0012">Acyltransferase</keyword>
<keyword evidence="4 7" id="KW-0812">Transmembrane</keyword>
<feature type="transmembrane region" description="Helical" evidence="7">
    <location>
        <begin position="172"/>
        <end position="198"/>
    </location>
</feature>
<evidence type="ECO:0000256" key="2">
    <source>
        <dbReference type="ARBA" id="ARBA00007400"/>
    </source>
</evidence>
<gene>
    <name evidence="9" type="ORF">ACFSR2_05240</name>
</gene>
<evidence type="ECO:0000313" key="9">
    <source>
        <dbReference type="EMBL" id="MFD2520279.1"/>
    </source>
</evidence>
<feature type="transmembrane region" description="Helical" evidence="7">
    <location>
        <begin position="49"/>
        <end position="67"/>
    </location>
</feature>
<feature type="transmembrane region" description="Helical" evidence="7">
    <location>
        <begin position="138"/>
        <end position="160"/>
    </location>
</feature>
<name>A0ABW5J598_9BACT</name>
<protein>
    <submittedName>
        <fullName evidence="9">Acyltransferase family protein</fullName>
    </submittedName>
</protein>
<feature type="transmembrane region" description="Helical" evidence="7">
    <location>
        <begin position="88"/>
        <end position="106"/>
    </location>
</feature>
<dbReference type="EMBL" id="JBHULC010000004">
    <property type="protein sequence ID" value="MFD2520279.1"/>
    <property type="molecule type" value="Genomic_DNA"/>
</dbReference>
<evidence type="ECO:0000256" key="4">
    <source>
        <dbReference type="ARBA" id="ARBA00022692"/>
    </source>
</evidence>
<dbReference type="GO" id="GO:0016746">
    <property type="term" value="F:acyltransferase activity"/>
    <property type="evidence" value="ECO:0007669"/>
    <property type="project" value="UniProtKB-KW"/>
</dbReference>
<feature type="transmembrane region" description="Helical" evidence="7">
    <location>
        <begin position="240"/>
        <end position="260"/>
    </location>
</feature>
<feature type="transmembrane region" description="Helical" evidence="7">
    <location>
        <begin position="210"/>
        <end position="228"/>
    </location>
</feature>
<comment type="subcellular location">
    <subcellularLocation>
        <location evidence="1">Cell membrane</location>
        <topology evidence="1">Multi-pass membrane protein</topology>
    </subcellularLocation>
</comment>
<evidence type="ECO:0000256" key="7">
    <source>
        <dbReference type="SAM" id="Phobius"/>
    </source>
</evidence>
<comment type="similarity">
    <text evidence="2">Belongs to the acyltransferase 3 family.</text>
</comment>
<feature type="transmembrane region" description="Helical" evidence="7">
    <location>
        <begin position="272"/>
        <end position="291"/>
    </location>
</feature>
<keyword evidence="9" id="KW-0808">Transferase</keyword>
<dbReference type="RefSeq" id="WP_340235692.1">
    <property type="nucleotide sequence ID" value="NZ_JBBEWC010000004.1"/>
</dbReference>
<dbReference type="InterPro" id="IPR002656">
    <property type="entry name" value="Acyl_transf_3_dom"/>
</dbReference>
<comment type="caution">
    <text evidence="9">The sequence shown here is derived from an EMBL/GenBank/DDBJ whole genome shotgun (WGS) entry which is preliminary data.</text>
</comment>
<evidence type="ECO:0000256" key="3">
    <source>
        <dbReference type="ARBA" id="ARBA00022475"/>
    </source>
</evidence>
<keyword evidence="10" id="KW-1185">Reference proteome</keyword>
<organism evidence="9 10">
    <name type="scientific">Emticicia soli</name>
    <dbReference type="NCBI Taxonomy" id="2027878"/>
    <lineage>
        <taxon>Bacteria</taxon>
        <taxon>Pseudomonadati</taxon>
        <taxon>Bacteroidota</taxon>
        <taxon>Cytophagia</taxon>
        <taxon>Cytophagales</taxon>
        <taxon>Leadbetterellaceae</taxon>
        <taxon>Emticicia</taxon>
    </lineage>
</organism>
<evidence type="ECO:0000313" key="10">
    <source>
        <dbReference type="Proteomes" id="UP001597510"/>
    </source>
</evidence>